<dbReference type="GeneID" id="20659277"/>
<proteinExistence type="predicted"/>
<dbReference type="OMA" id="LEMERPW"/>
<dbReference type="KEGG" id="psoj:PHYSODRAFT_511780"/>
<keyword evidence="2" id="KW-1185">Reference proteome</keyword>
<accession>G4ZSU7</accession>
<dbReference type="PANTHER" id="PTHR46599">
    <property type="entry name" value="PIGGYBAC TRANSPOSABLE ELEMENT-DERIVED PROTEIN 4"/>
    <property type="match status" value="1"/>
</dbReference>
<dbReference type="InParanoid" id="G4ZSU7"/>
<dbReference type="RefSeq" id="XP_009530461.1">
    <property type="nucleotide sequence ID" value="XM_009532166.1"/>
</dbReference>
<dbReference type="EMBL" id="JH159156">
    <property type="protein sequence ID" value="EGZ13032.1"/>
    <property type="molecule type" value="Genomic_DNA"/>
</dbReference>
<dbReference type="Proteomes" id="UP000002640">
    <property type="component" value="Unassembled WGS sequence"/>
</dbReference>
<name>G4ZSU7_PHYSP</name>
<evidence type="ECO:0000313" key="1">
    <source>
        <dbReference type="EMBL" id="EGZ13032.1"/>
    </source>
</evidence>
<evidence type="ECO:0000313" key="2">
    <source>
        <dbReference type="Proteomes" id="UP000002640"/>
    </source>
</evidence>
<reference evidence="1 2" key="1">
    <citation type="journal article" date="2006" name="Science">
        <title>Phytophthora genome sequences uncover evolutionary origins and mechanisms of pathogenesis.</title>
        <authorList>
            <person name="Tyler B.M."/>
            <person name="Tripathy S."/>
            <person name="Zhang X."/>
            <person name="Dehal P."/>
            <person name="Jiang R.H."/>
            <person name="Aerts A."/>
            <person name="Arredondo F.D."/>
            <person name="Baxter L."/>
            <person name="Bensasson D."/>
            <person name="Beynon J.L."/>
            <person name="Chapman J."/>
            <person name="Damasceno C.M."/>
            <person name="Dorrance A.E."/>
            <person name="Dou D."/>
            <person name="Dickerman A.W."/>
            <person name="Dubchak I.L."/>
            <person name="Garbelotto M."/>
            <person name="Gijzen M."/>
            <person name="Gordon S.G."/>
            <person name="Govers F."/>
            <person name="Grunwald N.J."/>
            <person name="Huang W."/>
            <person name="Ivors K.L."/>
            <person name="Jones R.W."/>
            <person name="Kamoun S."/>
            <person name="Krampis K."/>
            <person name="Lamour K.H."/>
            <person name="Lee M.K."/>
            <person name="McDonald W.H."/>
            <person name="Medina M."/>
            <person name="Meijer H.J."/>
            <person name="Nordberg E.K."/>
            <person name="Maclean D.J."/>
            <person name="Ospina-Giraldo M.D."/>
            <person name="Morris P.F."/>
            <person name="Phuntumart V."/>
            <person name="Putnam N.H."/>
            <person name="Rash S."/>
            <person name="Rose J.K."/>
            <person name="Sakihama Y."/>
            <person name="Salamov A.A."/>
            <person name="Savidor A."/>
            <person name="Scheuring C.F."/>
            <person name="Smith B.M."/>
            <person name="Sobral B.W."/>
            <person name="Terry A."/>
            <person name="Torto-Alalibo T.A."/>
            <person name="Win J."/>
            <person name="Xu Z."/>
            <person name="Zhang H."/>
            <person name="Grigoriev I.V."/>
            <person name="Rokhsar D.S."/>
            <person name="Boore J.L."/>
        </authorList>
    </citation>
    <scope>NUCLEOTIDE SEQUENCE [LARGE SCALE GENOMIC DNA]</scope>
    <source>
        <strain evidence="1 2">P6497</strain>
    </source>
</reference>
<organism evidence="1 2">
    <name type="scientific">Phytophthora sojae (strain P6497)</name>
    <name type="common">Soybean stem and root rot agent</name>
    <name type="synonym">Phytophthora megasperma f. sp. glycines</name>
    <dbReference type="NCBI Taxonomy" id="1094619"/>
    <lineage>
        <taxon>Eukaryota</taxon>
        <taxon>Sar</taxon>
        <taxon>Stramenopiles</taxon>
        <taxon>Oomycota</taxon>
        <taxon>Peronosporomycetes</taxon>
        <taxon>Peronosporales</taxon>
        <taxon>Peronosporaceae</taxon>
        <taxon>Phytophthora</taxon>
    </lineage>
</organism>
<dbReference type="AlphaFoldDB" id="G4ZSU7"/>
<dbReference type="PANTHER" id="PTHR46599:SF3">
    <property type="entry name" value="PIGGYBAC TRANSPOSABLE ELEMENT-DERIVED PROTEIN 4"/>
    <property type="match status" value="1"/>
</dbReference>
<gene>
    <name evidence="1" type="ORF">PHYSODRAFT_511780</name>
</gene>
<protein>
    <submittedName>
        <fullName evidence="1">Uncharacterized protein</fullName>
    </submittedName>
</protein>
<sequence>MVKTASREYPKTYMHEWFSTSPTRGSFKILQSMTPNNTPMYALCWADRKPKCIISNRGTTLPGADSTLQYERRIERPQIIELFFSKFSTIDVHDHLRQGYLEMERTWHTTKWHHRLFATLFGMVATAAGCRDSSIADFNSFTSQLSYQLIFNDFTMQRSTRVTFSALEQYQRLSGTALRAQRKCGVCGKKASFYCTGCSGPLKKQFFGVCGLKTNRDCHAVHTHSV</sequence>